<keyword evidence="1" id="KW-0143">Chaperone</keyword>
<dbReference type="PANTHER" id="PTHR43096">
    <property type="entry name" value="DNAJ HOMOLOG 1, MITOCHONDRIAL-RELATED"/>
    <property type="match status" value="1"/>
</dbReference>
<evidence type="ECO:0000259" key="4">
    <source>
        <dbReference type="PROSITE" id="PS50076"/>
    </source>
</evidence>
<dbReference type="InterPro" id="IPR001623">
    <property type="entry name" value="DnaJ_domain"/>
</dbReference>
<reference evidence="5 6" key="1">
    <citation type="submission" date="2022-06" db="EMBL/GenBank/DDBJ databases">
        <title>Halomicroarcula sp. a new haloarchaeum isolate from saline soil.</title>
        <authorList>
            <person name="Strakova D."/>
            <person name="Galisteo C."/>
            <person name="Sanchez-Porro C."/>
            <person name="Ventosa A."/>
        </authorList>
    </citation>
    <scope>NUCLEOTIDE SEQUENCE [LARGE SCALE GENOMIC DNA]</scope>
    <source>
        <strain evidence="5 6">S3CR25-11</strain>
    </source>
</reference>
<dbReference type="SUPFAM" id="SSF46565">
    <property type="entry name" value="Chaperone J-domain"/>
    <property type="match status" value="1"/>
</dbReference>
<keyword evidence="3" id="KW-0812">Transmembrane</keyword>
<feature type="transmembrane region" description="Helical" evidence="3">
    <location>
        <begin position="193"/>
        <end position="216"/>
    </location>
</feature>
<dbReference type="RefSeq" id="WP_310901133.1">
    <property type="nucleotide sequence ID" value="NZ_JAMQOS010000004.1"/>
</dbReference>
<dbReference type="EMBL" id="JAMQOS010000004">
    <property type="protein sequence ID" value="MDS0283301.1"/>
    <property type="molecule type" value="Genomic_DNA"/>
</dbReference>
<evidence type="ECO:0000313" key="5">
    <source>
        <dbReference type="EMBL" id="MDS0283301.1"/>
    </source>
</evidence>
<dbReference type="PROSITE" id="PS50076">
    <property type="entry name" value="DNAJ_2"/>
    <property type="match status" value="1"/>
</dbReference>
<keyword evidence="3" id="KW-0472">Membrane</keyword>
<dbReference type="SMART" id="SM00271">
    <property type="entry name" value="DnaJ"/>
    <property type="match status" value="1"/>
</dbReference>
<feature type="region of interest" description="Disordered" evidence="2">
    <location>
        <begin position="83"/>
        <end position="134"/>
    </location>
</feature>
<keyword evidence="3" id="KW-1133">Transmembrane helix</keyword>
<keyword evidence="6" id="KW-1185">Reference proteome</keyword>
<evidence type="ECO:0000313" key="6">
    <source>
        <dbReference type="Proteomes" id="UP001268864"/>
    </source>
</evidence>
<feature type="domain" description="J" evidence="4">
    <location>
        <begin position="4"/>
        <end position="68"/>
    </location>
</feature>
<dbReference type="CDD" id="cd06257">
    <property type="entry name" value="DnaJ"/>
    <property type="match status" value="1"/>
</dbReference>
<dbReference type="InterPro" id="IPR036869">
    <property type="entry name" value="J_dom_sf"/>
</dbReference>
<sequence>MSETLYGVLGVGPDCDSAAIERAYREQVKEHHPDVSDATDAGDRFRRLTTAKEVLTDETERARYDRLGHDRYVGRHLDDSWRSDATGAGDVGATGDGVSATEAPQRVVSETASAAEPRQSQRVDRSDGYATASDYYRPGHRVGVQSGGLGDTLAGVRDVLPWLLAHLALLGGAVAMAAALLTSAGGAPSVTTVVVAAVMVGATAGVSALHLTAALFR</sequence>
<organism evidence="5 6">
    <name type="scientific">Haloarcula onubensis</name>
    <dbReference type="NCBI Taxonomy" id="2950539"/>
    <lineage>
        <taxon>Archaea</taxon>
        <taxon>Methanobacteriati</taxon>
        <taxon>Methanobacteriota</taxon>
        <taxon>Stenosarchaea group</taxon>
        <taxon>Halobacteria</taxon>
        <taxon>Halobacteriales</taxon>
        <taxon>Haloarculaceae</taxon>
        <taxon>Haloarcula</taxon>
    </lineage>
</organism>
<dbReference type="Pfam" id="PF00226">
    <property type="entry name" value="DnaJ"/>
    <property type="match status" value="1"/>
</dbReference>
<proteinExistence type="predicted"/>
<name>A0ABU2FSS6_9EURY</name>
<comment type="caution">
    <text evidence="5">The sequence shown here is derived from an EMBL/GenBank/DDBJ whole genome shotgun (WGS) entry which is preliminary data.</text>
</comment>
<dbReference type="Proteomes" id="UP001268864">
    <property type="component" value="Unassembled WGS sequence"/>
</dbReference>
<dbReference type="Gene3D" id="1.10.287.110">
    <property type="entry name" value="DnaJ domain"/>
    <property type="match status" value="1"/>
</dbReference>
<evidence type="ECO:0000256" key="2">
    <source>
        <dbReference type="SAM" id="MobiDB-lite"/>
    </source>
</evidence>
<gene>
    <name evidence="5" type="ORF">NDI86_14315</name>
</gene>
<feature type="transmembrane region" description="Helical" evidence="3">
    <location>
        <begin position="159"/>
        <end position="181"/>
    </location>
</feature>
<dbReference type="PRINTS" id="PR00625">
    <property type="entry name" value="JDOMAIN"/>
</dbReference>
<protein>
    <submittedName>
        <fullName evidence="5">DnaJ domain-containing protein</fullName>
    </submittedName>
</protein>
<dbReference type="PANTHER" id="PTHR43096:SF52">
    <property type="entry name" value="DNAJ HOMOLOG 1, MITOCHONDRIAL-RELATED"/>
    <property type="match status" value="1"/>
</dbReference>
<evidence type="ECO:0000256" key="1">
    <source>
        <dbReference type="ARBA" id="ARBA00023186"/>
    </source>
</evidence>
<accession>A0ABU2FSS6</accession>
<evidence type="ECO:0000256" key="3">
    <source>
        <dbReference type="SAM" id="Phobius"/>
    </source>
</evidence>